<dbReference type="EMBL" id="JASCZI010090892">
    <property type="protein sequence ID" value="MED6147554.1"/>
    <property type="molecule type" value="Genomic_DNA"/>
</dbReference>
<comment type="caution">
    <text evidence="2">The sequence shown here is derived from an EMBL/GenBank/DDBJ whole genome shotgun (WGS) entry which is preliminary data.</text>
</comment>
<evidence type="ECO:0000313" key="3">
    <source>
        <dbReference type="Proteomes" id="UP001341840"/>
    </source>
</evidence>
<dbReference type="Proteomes" id="UP001341840">
    <property type="component" value="Unassembled WGS sequence"/>
</dbReference>
<accession>A0ABU6TGD4</accession>
<name>A0ABU6TGD4_9FABA</name>
<evidence type="ECO:0000313" key="2">
    <source>
        <dbReference type="EMBL" id="MED6147554.1"/>
    </source>
</evidence>
<sequence>MRPYNKHKLDFRNGQFLLKDEQVIEVPSMLAPSIPILQRAPPPLAPIPCPAPTPTVPSHEVASHTTSSIPVAASSIPISVPMADLEQNCQGQSSRQASGNVHPMVTRNKSATLQPRCFNVEIESRSEGSTSSS</sequence>
<proteinExistence type="predicted"/>
<gene>
    <name evidence="2" type="ORF">PIB30_044961</name>
</gene>
<keyword evidence="3" id="KW-1185">Reference proteome</keyword>
<evidence type="ECO:0000256" key="1">
    <source>
        <dbReference type="SAM" id="MobiDB-lite"/>
    </source>
</evidence>
<protein>
    <submittedName>
        <fullName evidence="2">Uncharacterized protein</fullName>
    </submittedName>
</protein>
<organism evidence="2 3">
    <name type="scientific">Stylosanthes scabra</name>
    <dbReference type="NCBI Taxonomy" id="79078"/>
    <lineage>
        <taxon>Eukaryota</taxon>
        <taxon>Viridiplantae</taxon>
        <taxon>Streptophyta</taxon>
        <taxon>Embryophyta</taxon>
        <taxon>Tracheophyta</taxon>
        <taxon>Spermatophyta</taxon>
        <taxon>Magnoliopsida</taxon>
        <taxon>eudicotyledons</taxon>
        <taxon>Gunneridae</taxon>
        <taxon>Pentapetalae</taxon>
        <taxon>rosids</taxon>
        <taxon>fabids</taxon>
        <taxon>Fabales</taxon>
        <taxon>Fabaceae</taxon>
        <taxon>Papilionoideae</taxon>
        <taxon>50 kb inversion clade</taxon>
        <taxon>dalbergioids sensu lato</taxon>
        <taxon>Dalbergieae</taxon>
        <taxon>Pterocarpus clade</taxon>
        <taxon>Stylosanthes</taxon>
    </lineage>
</organism>
<feature type="region of interest" description="Disordered" evidence="1">
    <location>
        <begin position="48"/>
        <end position="67"/>
    </location>
</feature>
<reference evidence="2 3" key="1">
    <citation type="journal article" date="2023" name="Plants (Basel)">
        <title>Bridging the Gap: Combining Genomics and Transcriptomics Approaches to Understand Stylosanthes scabra, an Orphan Legume from the Brazilian Caatinga.</title>
        <authorList>
            <person name="Ferreira-Neto J.R.C."/>
            <person name="da Silva M.D."/>
            <person name="Binneck E."/>
            <person name="de Melo N.F."/>
            <person name="da Silva R.H."/>
            <person name="de Melo A.L.T.M."/>
            <person name="Pandolfi V."/>
            <person name="Bustamante F.O."/>
            <person name="Brasileiro-Vidal A.C."/>
            <person name="Benko-Iseppon A.M."/>
        </authorList>
    </citation>
    <scope>NUCLEOTIDE SEQUENCE [LARGE SCALE GENOMIC DNA]</scope>
    <source>
        <tissue evidence="2">Leaves</tissue>
    </source>
</reference>